<dbReference type="InterPro" id="IPR029044">
    <property type="entry name" value="Nucleotide-diphossugar_trans"/>
</dbReference>
<accession>A0A1Y5S7H7</accession>
<keyword evidence="2" id="KW-1185">Reference proteome</keyword>
<reference evidence="1 2" key="1">
    <citation type="submission" date="2017-03" db="EMBL/GenBank/DDBJ databases">
        <authorList>
            <person name="Afonso C.L."/>
            <person name="Miller P.J."/>
            <person name="Scott M.A."/>
            <person name="Spackman E."/>
            <person name="Goraichik I."/>
            <person name="Dimitrov K.M."/>
            <person name="Suarez D.L."/>
            <person name="Swayne D.E."/>
        </authorList>
    </citation>
    <scope>NUCLEOTIDE SEQUENCE [LARGE SCALE GENOMIC DNA]</scope>
    <source>
        <strain evidence="1 2">CECT 8397</strain>
    </source>
</reference>
<evidence type="ECO:0000313" key="2">
    <source>
        <dbReference type="Proteomes" id="UP000193623"/>
    </source>
</evidence>
<organism evidence="1 2">
    <name type="scientific">Pseudooctadecabacter jejudonensis</name>
    <dbReference type="NCBI Taxonomy" id="1391910"/>
    <lineage>
        <taxon>Bacteria</taxon>
        <taxon>Pseudomonadati</taxon>
        <taxon>Pseudomonadota</taxon>
        <taxon>Alphaproteobacteria</taxon>
        <taxon>Rhodobacterales</taxon>
        <taxon>Paracoccaceae</taxon>
        <taxon>Pseudooctadecabacter</taxon>
    </lineage>
</organism>
<dbReference type="SUPFAM" id="SSF53448">
    <property type="entry name" value="Nucleotide-diphospho-sugar transferases"/>
    <property type="match status" value="1"/>
</dbReference>
<gene>
    <name evidence="1" type="ORF">PSJ8397_01675</name>
</gene>
<name>A0A1Y5S7H7_9RHOB</name>
<evidence type="ECO:0000313" key="1">
    <source>
        <dbReference type="EMBL" id="SLN34203.1"/>
    </source>
</evidence>
<evidence type="ECO:0008006" key="3">
    <source>
        <dbReference type="Google" id="ProtNLM"/>
    </source>
</evidence>
<sequence>MFPVHPSGERPTSGALFAYRMRWKRRRLLYRAWKRRGEVSAVQQRDIPPSGVLVFATMRNEMLRLPFWLAHYRQLGVTHFLIVDNGSDDGGAAYLAEQPDVSLWTTDASYKASRFGVDWLTNLQRAYGVGRWCLTVDADELLVYPDHQTRSLDALTAHLDAQGREALGALMLDMYPKGSVGAVSYARGEDPTHVLNWFDATGYRAKLHPVFGNLWIQGGVRDRLFFGSKPDRAPTLNKTPLVKWRRGYAYVTSTHQILPRKVNDVFETGTGDRVSGVLLHTKFLPNIASKSQEELSRGQHFENSDLYTPYYHALMEEPDLWFDGSVQYEDAAQLEALGLMSRGHW</sequence>
<dbReference type="EMBL" id="FWFT01000002">
    <property type="protein sequence ID" value="SLN34203.1"/>
    <property type="molecule type" value="Genomic_DNA"/>
</dbReference>
<dbReference type="Proteomes" id="UP000193623">
    <property type="component" value="Unassembled WGS sequence"/>
</dbReference>
<proteinExistence type="predicted"/>
<dbReference type="AlphaFoldDB" id="A0A1Y5S7H7"/>
<protein>
    <recommendedName>
        <fullName evidence="3">Glycosyl transferase family 2</fullName>
    </recommendedName>
</protein>
<dbReference type="Pfam" id="PF13704">
    <property type="entry name" value="Glyco_tranf_2_4"/>
    <property type="match status" value="1"/>
</dbReference>